<dbReference type="PANTHER" id="PTHR11700">
    <property type="entry name" value="30S RIBOSOMAL PROTEIN S10 FAMILY MEMBER"/>
    <property type="match status" value="1"/>
</dbReference>
<dbReference type="AlphaFoldDB" id="A0A017H436"/>
<dbReference type="Gene3D" id="3.30.70.600">
    <property type="entry name" value="Ribosomal protein S10 domain"/>
    <property type="match status" value="1"/>
</dbReference>
<sequence>MASNKLRIYLKAYDHSLLDESAKKIVEVARKSGAEVVGPMPLPTKIKKYTVLRSVHVNKDSREQFEMRVHRRMVELVNSTDKAIASLTAVNLPAGVGIEIKQI</sequence>
<dbReference type="NCBIfam" id="TIGR01049">
    <property type="entry name" value="rpsJ_bact"/>
    <property type="match status" value="1"/>
</dbReference>
<dbReference type="RefSeq" id="WP_005956218.1">
    <property type="nucleotide sequence ID" value="NZ_AOJP01000008.1"/>
</dbReference>
<gene>
    <name evidence="4" type="primary">rpsJ</name>
    <name evidence="6" type="ORF">C095_01620</name>
</gene>
<name>A0A017H436_9FUSO</name>
<dbReference type="GO" id="GO:0000049">
    <property type="term" value="F:tRNA binding"/>
    <property type="evidence" value="ECO:0007669"/>
    <property type="project" value="UniProtKB-UniRule"/>
</dbReference>
<evidence type="ECO:0000256" key="2">
    <source>
        <dbReference type="ARBA" id="ARBA00022980"/>
    </source>
</evidence>
<dbReference type="InterPro" id="IPR018268">
    <property type="entry name" value="Ribosomal_uS10_CS"/>
</dbReference>
<dbReference type="InterPro" id="IPR036838">
    <property type="entry name" value="Ribosomal_uS10_dom_sf"/>
</dbReference>
<dbReference type="PROSITE" id="PS00361">
    <property type="entry name" value="RIBOSOMAL_S10"/>
    <property type="match status" value="1"/>
</dbReference>
<keyword evidence="3 4" id="KW-0687">Ribonucleoprotein</keyword>
<organism evidence="6 7">
    <name type="scientific">Fusobacterium necrophorum subsp. funduliforme B35</name>
    <dbReference type="NCBI Taxonomy" id="1226633"/>
    <lineage>
        <taxon>Bacteria</taxon>
        <taxon>Fusobacteriati</taxon>
        <taxon>Fusobacteriota</taxon>
        <taxon>Fusobacteriia</taxon>
        <taxon>Fusobacteriales</taxon>
        <taxon>Fusobacteriaceae</taxon>
        <taxon>Fusobacterium</taxon>
    </lineage>
</organism>
<comment type="subunit">
    <text evidence="4">Part of the 30S ribosomal subunit.</text>
</comment>
<dbReference type="GO" id="GO:1990904">
    <property type="term" value="C:ribonucleoprotein complex"/>
    <property type="evidence" value="ECO:0007669"/>
    <property type="project" value="UniProtKB-KW"/>
</dbReference>
<comment type="caution">
    <text evidence="6">The sequence shown here is derived from an EMBL/GenBank/DDBJ whole genome shotgun (WGS) entry which is preliminary data.</text>
</comment>
<dbReference type="GO" id="GO:0005840">
    <property type="term" value="C:ribosome"/>
    <property type="evidence" value="ECO:0007669"/>
    <property type="project" value="UniProtKB-KW"/>
</dbReference>
<dbReference type="SUPFAM" id="SSF54999">
    <property type="entry name" value="Ribosomal protein S10"/>
    <property type="match status" value="1"/>
</dbReference>
<proteinExistence type="inferred from homology"/>
<dbReference type="Pfam" id="PF00338">
    <property type="entry name" value="Ribosomal_S10"/>
    <property type="match status" value="1"/>
</dbReference>
<evidence type="ECO:0000256" key="3">
    <source>
        <dbReference type="ARBA" id="ARBA00023274"/>
    </source>
</evidence>
<evidence type="ECO:0000313" key="6">
    <source>
        <dbReference type="EMBL" id="KID50115.1"/>
    </source>
</evidence>
<dbReference type="SMART" id="SM01403">
    <property type="entry name" value="Ribosomal_S10"/>
    <property type="match status" value="1"/>
</dbReference>
<reference evidence="6 7" key="1">
    <citation type="submission" date="2013-08" db="EMBL/GenBank/DDBJ databases">
        <title>An opportunistic ruminal bacterium that causes liver abscesses in cattle.</title>
        <authorList>
            <person name="Benahmed F.H."/>
            <person name="Rasmussen M."/>
            <person name="Harbottle H."/>
            <person name="Soppet D."/>
            <person name="Nagaraja T.G."/>
            <person name="Davidson M."/>
        </authorList>
    </citation>
    <scope>NUCLEOTIDE SEQUENCE [LARGE SCALE GENOMIC DNA]</scope>
    <source>
        <strain evidence="6 7">B35</strain>
    </source>
</reference>
<dbReference type="EMBL" id="AUZI01000008">
    <property type="protein sequence ID" value="KID50115.1"/>
    <property type="molecule type" value="Genomic_DNA"/>
</dbReference>
<evidence type="ECO:0000313" key="7">
    <source>
        <dbReference type="Proteomes" id="UP000031184"/>
    </source>
</evidence>
<evidence type="ECO:0000259" key="5">
    <source>
        <dbReference type="SMART" id="SM01403"/>
    </source>
</evidence>
<dbReference type="InterPro" id="IPR027486">
    <property type="entry name" value="Ribosomal_uS10_dom"/>
</dbReference>
<comment type="similarity">
    <text evidence="1 4">Belongs to the universal ribosomal protein uS10 family.</text>
</comment>
<dbReference type="GeneID" id="75076747"/>
<dbReference type="GO" id="GO:0003735">
    <property type="term" value="F:structural constituent of ribosome"/>
    <property type="evidence" value="ECO:0007669"/>
    <property type="project" value="InterPro"/>
</dbReference>
<dbReference type="GO" id="GO:0006412">
    <property type="term" value="P:translation"/>
    <property type="evidence" value="ECO:0007669"/>
    <property type="project" value="UniProtKB-UniRule"/>
</dbReference>
<evidence type="ECO:0000256" key="4">
    <source>
        <dbReference type="HAMAP-Rule" id="MF_00508"/>
    </source>
</evidence>
<keyword evidence="2 4" id="KW-0689">Ribosomal protein</keyword>
<feature type="domain" description="Small ribosomal subunit protein uS10" evidence="5">
    <location>
        <begin position="7"/>
        <end position="101"/>
    </location>
</feature>
<protein>
    <recommendedName>
        <fullName evidence="4">Small ribosomal subunit protein uS10</fullName>
    </recommendedName>
</protein>
<dbReference type="NCBIfam" id="NF001861">
    <property type="entry name" value="PRK00596.1"/>
    <property type="match status" value="1"/>
</dbReference>
<dbReference type="FunFam" id="3.30.70.600:FF:000003">
    <property type="entry name" value="30S ribosomal protein S10"/>
    <property type="match status" value="1"/>
</dbReference>
<dbReference type="PRINTS" id="PR00971">
    <property type="entry name" value="RIBOSOMALS10"/>
</dbReference>
<accession>A0A017H436</accession>
<dbReference type="PATRIC" id="fig|1226633.4.peg.324"/>
<dbReference type="InterPro" id="IPR001848">
    <property type="entry name" value="Ribosomal_uS10"/>
</dbReference>
<dbReference type="OrthoDB" id="9804464at2"/>
<dbReference type="Proteomes" id="UP000031184">
    <property type="component" value="Unassembled WGS sequence"/>
</dbReference>
<evidence type="ECO:0000256" key="1">
    <source>
        <dbReference type="ARBA" id="ARBA00007102"/>
    </source>
</evidence>
<comment type="function">
    <text evidence="4">Involved in the binding of tRNA to the ribosomes.</text>
</comment>
<dbReference type="HAMAP" id="MF_00508">
    <property type="entry name" value="Ribosomal_uS10"/>
    <property type="match status" value="1"/>
</dbReference>